<gene>
    <name evidence="2" type="ORF">RFULGI_LOCUS11067</name>
</gene>
<comment type="caution">
    <text evidence="2">The sequence shown here is derived from an EMBL/GenBank/DDBJ whole genome shotgun (WGS) entry which is preliminary data.</text>
</comment>
<reference evidence="2" key="1">
    <citation type="submission" date="2021-06" db="EMBL/GenBank/DDBJ databases">
        <authorList>
            <person name="Kallberg Y."/>
            <person name="Tangrot J."/>
            <person name="Rosling A."/>
        </authorList>
    </citation>
    <scope>NUCLEOTIDE SEQUENCE</scope>
    <source>
        <strain evidence="2">IN212</strain>
    </source>
</reference>
<proteinExistence type="predicted"/>
<evidence type="ECO:0000256" key="1">
    <source>
        <dbReference type="SAM" id="MobiDB-lite"/>
    </source>
</evidence>
<dbReference type="AlphaFoldDB" id="A0A9N9N8T7"/>
<keyword evidence="3" id="KW-1185">Reference proteome</keyword>
<organism evidence="2 3">
    <name type="scientific">Racocetra fulgida</name>
    <dbReference type="NCBI Taxonomy" id="60492"/>
    <lineage>
        <taxon>Eukaryota</taxon>
        <taxon>Fungi</taxon>
        <taxon>Fungi incertae sedis</taxon>
        <taxon>Mucoromycota</taxon>
        <taxon>Glomeromycotina</taxon>
        <taxon>Glomeromycetes</taxon>
        <taxon>Diversisporales</taxon>
        <taxon>Gigasporaceae</taxon>
        <taxon>Racocetra</taxon>
    </lineage>
</organism>
<accession>A0A9N9N8T7</accession>
<feature type="non-terminal residue" evidence="2">
    <location>
        <position position="45"/>
    </location>
</feature>
<evidence type="ECO:0000313" key="3">
    <source>
        <dbReference type="Proteomes" id="UP000789396"/>
    </source>
</evidence>
<dbReference type="Proteomes" id="UP000789396">
    <property type="component" value="Unassembled WGS sequence"/>
</dbReference>
<sequence>SNESLNEVMTDNYQDSISHELIFDTDSSAEESDDSSFKITLEGET</sequence>
<dbReference type="EMBL" id="CAJVPZ010023182">
    <property type="protein sequence ID" value="CAG8714596.1"/>
    <property type="molecule type" value="Genomic_DNA"/>
</dbReference>
<name>A0A9N9N8T7_9GLOM</name>
<evidence type="ECO:0000313" key="2">
    <source>
        <dbReference type="EMBL" id="CAG8714596.1"/>
    </source>
</evidence>
<protein>
    <submittedName>
        <fullName evidence="2">3742_t:CDS:1</fullName>
    </submittedName>
</protein>
<feature type="region of interest" description="Disordered" evidence="1">
    <location>
        <begin position="24"/>
        <end position="45"/>
    </location>
</feature>